<keyword evidence="2" id="KW-1185">Reference proteome</keyword>
<dbReference type="PROSITE" id="PS51257">
    <property type="entry name" value="PROKAR_LIPOPROTEIN"/>
    <property type="match status" value="1"/>
</dbReference>
<dbReference type="EMBL" id="JBFRHK010000009">
    <property type="protein sequence ID" value="MEX3746360.1"/>
    <property type="molecule type" value="Genomic_DNA"/>
</dbReference>
<reference evidence="1 2" key="1">
    <citation type="submission" date="2024-07" db="EMBL/GenBank/DDBJ databases">
        <title>Characterization of a bacterium isolated from hydrolysated instant sea cucumber by whole-genome sequencing and metabolomics.</title>
        <authorList>
            <person name="Luo X."/>
            <person name="Zhang Z."/>
            <person name="Zheng Z."/>
            <person name="Zhang W."/>
            <person name="Ming T."/>
            <person name="Jiao L."/>
            <person name="Su X."/>
            <person name="Kong F."/>
            <person name="Xu J."/>
        </authorList>
    </citation>
    <scope>NUCLEOTIDE SEQUENCE [LARGE SCALE GENOMIC DNA]</scope>
    <source>
        <strain evidence="1 2">XL-2024</strain>
    </source>
</reference>
<proteinExistence type="predicted"/>
<comment type="caution">
    <text evidence="1">The sequence shown here is derived from an EMBL/GenBank/DDBJ whole genome shotgun (WGS) entry which is preliminary data.</text>
</comment>
<accession>A0ABV3VZM7</accession>
<protein>
    <recommendedName>
        <fullName evidence="3">Lipoprotein</fullName>
    </recommendedName>
</protein>
<dbReference type="Proteomes" id="UP001558534">
    <property type="component" value="Unassembled WGS sequence"/>
</dbReference>
<sequence>MKNLFYLMFIVMIIAGCNGIPSSNSDSFGNPVGRVIVDDEGYMMQIGEFELKDDDVTIRNLNTPDKYGLAEEFETLTVEKGDKIKIEIDQNPPSIIVNQENEDGTIDNIEIQNNEITLPMEKGYYIYEVIAKYNEGKSTFVFDLNIE</sequence>
<evidence type="ECO:0008006" key="3">
    <source>
        <dbReference type="Google" id="ProtNLM"/>
    </source>
</evidence>
<name>A0ABV3VZM7_9BACI</name>
<dbReference type="RefSeq" id="WP_368637021.1">
    <property type="nucleotide sequence ID" value="NZ_JBFRHK010000009.1"/>
</dbReference>
<gene>
    <name evidence="1" type="ORF">AB1300_14645</name>
</gene>
<organism evidence="1 2">
    <name type="scientific">Lysinibacillus xylanilyticus</name>
    <dbReference type="NCBI Taxonomy" id="582475"/>
    <lineage>
        <taxon>Bacteria</taxon>
        <taxon>Bacillati</taxon>
        <taxon>Bacillota</taxon>
        <taxon>Bacilli</taxon>
        <taxon>Bacillales</taxon>
        <taxon>Bacillaceae</taxon>
        <taxon>Lysinibacillus</taxon>
    </lineage>
</organism>
<evidence type="ECO:0000313" key="1">
    <source>
        <dbReference type="EMBL" id="MEX3746360.1"/>
    </source>
</evidence>
<evidence type="ECO:0000313" key="2">
    <source>
        <dbReference type="Proteomes" id="UP001558534"/>
    </source>
</evidence>